<evidence type="ECO:0000313" key="2">
    <source>
        <dbReference type="EMBL" id="OWF51659.1"/>
    </source>
</evidence>
<proteinExistence type="predicted"/>
<comment type="caution">
    <text evidence="2">The sequence shown here is derived from an EMBL/GenBank/DDBJ whole genome shotgun (WGS) entry which is preliminary data.</text>
</comment>
<dbReference type="InterPro" id="IPR014729">
    <property type="entry name" value="Rossmann-like_a/b/a_fold"/>
</dbReference>
<dbReference type="InterPro" id="IPR006016">
    <property type="entry name" value="UspA"/>
</dbReference>
<dbReference type="CDD" id="cd23659">
    <property type="entry name" value="USP_At3g01520-like"/>
    <property type="match status" value="1"/>
</dbReference>
<evidence type="ECO:0000259" key="1">
    <source>
        <dbReference type="Pfam" id="PF00582"/>
    </source>
</evidence>
<reference evidence="2 3" key="1">
    <citation type="journal article" date="2017" name="Nat. Ecol. Evol.">
        <title>Scallop genome provides insights into evolution of bilaterian karyotype and development.</title>
        <authorList>
            <person name="Wang S."/>
            <person name="Zhang J."/>
            <person name="Jiao W."/>
            <person name="Li J."/>
            <person name="Xun X."/>
            <person name="Sun Y."/>
            <person name="Guo X."/>
            <person name="Huan P."/>
            <person name="Dong B."/>
            <person name="Zhang L."/>
            <person name="Hu X."/>
            <person name="Sun X."/>
            <person name="Wang J."/>
            <person name="Zhao C."/>
            <person name="Wang Y."/>
            <person name="Wang D."/>
            <person name="Huang X."/>
            <person name="Wang R."/>
            <person name="Lv J."/>
            <person name="Li Y."/>
            <person name="Zhang Z."/>
            <person name="Liu B."/>
            <person name="Lu W."/>
            <person name="Hui Y."/>
            <person name="Liang J."/>
            <person name="Zhou Z."/>
            <person name="Hou R."/>
            <person name="Li X."/>
            <person name="Liu Y."/>
            <person name="Li H."/>
            <person name="Ning X."/>
            <person name="Lin Y."/>
            <person name="Zhao L."/>
            <person name="Xing Q."/>
            <person name="Dou J."/>
            <person name="Li Y."/>
            <person name="Mao J."/>
            <person name="Guo H."/>
            <person name="Dou H."/>
            <person name="Li T."/>
            <person name="Mu C."/>
            <person name="Jiang W."/>
            <person name="Fu Q."/>
            <person name="Fu X."/>
            <person name="Miao Y."/>
            <person name="Liu J."/>
            <person name="Yu Q."/>
            <person name="Li R."/>
            <person name="Liao H."/>
            <person name="Li X."/>
            <person name="Kong Y."/>
            <person name="Jiang Z."/>
            <person name="Chourrout D."/>
            <person name="Li R."/>
            <person name="Bao Z."/>
        </authorList>
    </citation>
    <scope>NUCLEOTIDE SEQUENCE [LARGE SCALE GENOMIC DNA]</scope>
    <source>
        <strain evidence="2 3">PY_sf001</strain>
    </source>
</reference>
<name>A0A210QSF5_MIZYE</name>
<organism evidence="2 3">
    <name type="scientific">Mizuhopecten yessoensis</name>
    <name type="common">Japanese scallop</name>
    <name type="synonym">Patinopecten yessoensis</name>
    <dbReference type="NCBI Taxonomy" id="6573"/>
    <lineage>
        <taxon>Eukaryota</taxon>
        <taxon>Metazoa</taxon>
        <taxon>Spiralia</taxon>
        <taxon>Lophotrochozoa</taxon>
        <taxon>Mollusca</taxon>
        <taxon>Bivalvia</taxon>
        <taxon>Autobranchia</taxon>
        <taxon>Pteriomorphia</taxon>
        <taxon>Pectinida</taxon>
        <taxon>Pectinoidea</taxon>
        <taxon>Pectinidae</taxon>
        <taxon>Mizuhopecten</taxon>
    </lineage>
</organism>
<dbReference type="SUPFAM" id="SSF52402">
    <property type="entry name" value="Adenine nucleotide alpha hydrolases-like"/>
    <property type="match status" value="1"/>
</dbReference>
<dbReference type="Gene3D" id="3.40.50.620">
    <property type="entry name" value="HUPs"/>
    <property type="match status" value="1"/>
</dbReference>
<keyword evidence="3" id="KW-1185">Reference proteome</keyword>
<sequence>MADGDHATPLPKGKTVVIGMDGSDNSRFALQWFVEHAWTPDDKIVMVYCVELGEIFSASQFYHAPNPAEAEAFQAILSHELKKVQSRLEEFATYMKELKVDGVVKSTHASKPGEGIINVAKEIGAGLIVTGTRGLGKIRRTFLGSVSDYLIHHSHIPVLVCQVKDKKDKANS</sequence>
<dbReference type="AlphaFoldDB" id="A0A210QSF5"/>
<dbReference type="PRINTS" id="PR01438">
    <property type="entry name" value="UNVRSLSTRESS"/>
</dbReference>
<evidence type="ECO:0000313" key="3">
    <source>
        <dbReference type="Proteomes" id="UP000242188"/>
    </source>
</evidence>
<dbReference type="OrthoDB" id="843225at2759"/>
<dbReference type="PANTHER" id="PTHR46989:SF3">
    <property type="entry name" value="USPA DOMAIN-CONTAINING PROTEIN"/>
    <property type="match status" value="1"/>
</dbReference>
<dbReference type="InterPro" id="IPR006015">
    <property type="entry name" value="Universal_stress_UspA"/>
</dbReference>
<feature type="domain" description="UspA" evidence="1">
    <location>
        <begin position="14"/>
        <end position="161"/>
    </location>
</feature>
<dbReference type="EMBL" id="NEDP02002179">
    <property type="protein sequence ID" value="OWF51659.1"/>
    <property type="molecule type" value="Genomic_DNA"/>
</dbReference>
<gene>
    <name evidence="2" type="ORF">KP79_PYT11722</name>
</gene>
<protein>
    <recommendedName>
        <fullName evidence="1">UspA domain-containing protein</fullName>
    </recommendedName>
</protein>
<dbReference type="PANTHER" id="PTHR46989">
    <property type="entry name" value="USP DOMAIN-CONTAINING PROTEIN"/>
    <property type="match status" value="1"/>
</dbReference>
<dbReference type="Proteomes" id="UP000242188">
    <property type="component" value="Unassembled WGS sequence"/>
</dbReference>
<dbReference type="STRING" id="6573.A0A210QSF5"/>
<accession>A0A210QSF5</accession>
<dbReference type="Pfam" id="PF00582">
    <property type="entry name" value="Usp"/>
    <property type="match status" value="1"/>
</dbReference>